<evidence type="ECO:0000313" key="3">
    <source>
        <dbReference type="Proteomes" id="UP001153678"/>
    </source>
</evidence>
<sequence length="124" mass="14965">MSPSHDRQQFSNNFVNANNLDKSMERFLQNLFMSTYHRLKKLWRDCQNQLERLQNDNNQLRIQNGNYQNQLELLQNENNRLNDNNQGLKIQNENNIAEIINIRERELEQLRRQQDSYRGGSTSR</sequence>
<name>A0A9W4X102_9GLOM</name>
<organism evidence="2 3">
    <name type="scientific">Funneliformis geosporum</name>
    <dbReference type="NCBI Taxonomy" id="1117311"/>
    <lineage>
        <taxon>Eukaryota</taxon>
        <taxon>Fungi</taxon>
        <taxon>Fungi incertae sedis</taxon>
        <taxon>Mucoromycota</taxon>
        <taxon>Glomeromycotina</taxon>
        <taxon>Glomeromycetes</taxon>
        <taxon>Glomerales</taxon>
        <taxon>Glomeraceae</taxon>
        <taxon>Funneliformis</taxon>
    </lineage>
</organism>
<comment type="caution">
    <text evidence="2">The sequence shown here is derived from an EMBL/GenBank/DDBJ whole genome shotgun (WGS) entry which is preliminary data.</text>
</comment>
<dbReference type="Proteomes" id="UP001153678">
    <property type="component" value="Unassembled WGS sequence"/>
</dbReference>
<evidence type="ECO:0000256" key="1">
    <source>
        <dbReference type="SAM" id="Coils"/>
    </source>
</evidence>
<keyword evidence="1" id="KW-0175">Coiled coil</keyword>
<accession>A0A9W4X102</accession>
<feature type="coiled-coil region" evidence="1">
    <location>
        <begin position="36"/>
        <end position="98"/>
    </location>
</feature>
<keyword evidence="3" id="KW-1185">Reference proteome</keyword>
<dbReference type="EMBL" id="CAMKVN010001862">
    <property type="protein sequence ID" value="CAI2178470.1"/>
    <property type="molecule type" value="Genomic_DNA"/>
</dbReference>
<evidence type="ECO:0000313" key="2">
    <source>
        <dbReference type="EMBL" id="CAI2178470.1"/>
    </source>
</evidence>
<proteinExistence type="predicted"/>
<dbReference type="AlphaFoldDB" id="A0A9W4X102"/>
<protein>
    <submittedName>
        <fullName evidence="2">10327_t:CDS:1</fullName>
    </submittedName>
</protein>
<reference evidence="2" key="1">
    <citation type="submission" date="2022-08" db="EMBL/GenBank/DDBJ databases">
        <authorList>
            <person name="Kallberg Y."/>
            <person name="Tangrot J."/>
            <person name="Rosling A."/>
        </authorList>
    </citation>
    <scope>NUCLEOTIDE SEQUENCE</scope>
    <source>
        <strain evidence="2">Wild A</strain>
    </source>
</reference>
<gene>
    <name evidence="2" type="ORF">FWILDA_LOCUS8602</name>
</gene>